<accession>A0ABD5PPM3</accession>
<dbReference type="InterPro" id="IPR002774">
    <property type="entry name" value="Flagellin_arc-type"/>
</dbReference>
<dbReference type="RefSeq" id="WP_250140779.1">
    <property type="nucleotide sequence ID" value="NZ_JALIQP010000002.1"/>
</dbReference>
<protein>
    <submittedName>
        <fullName evidence="1">Flagellin</fullName>
    </submittedName>
</protein>
<gene>
    <name evidence="1" type="ORF">ACFO5R_11395</name>
</gene>
<dbReference type="Pfam" id="PF01917">
    <property type="entry name" value="Flagellin_arch-type"/>
    <property type="match status" value="1"/>
</dbReference>
<dbReference type="PANTHER" id="PTHR42200">
    <property type="entry name" value="ARCHAEAL FLAGELLA-RELATED PROTEIN F-RELATED"/>
    <property type="match status" value="1"/>
</dbReference>
<proteinExistence type="predicted"/>
<dbReference type="PANTHER" id="PTHR42200:SF2">
    <property type="entry name" value="ARCHAEAL FLAGELLA-RELATED PROTEIN F"/>
    <property type="match status" value="1"/>
</dbReference>
<dbReference type="AlphaFoldDB" id="A0ABD5PPM3"/>
<keyword evidence="1" id="KW-0282">Flagellum</keyword>
<dbReference type="Gene3D" id="2.60.40.1080">
    <property type="match status" value="1"/>
</dbReference>
<evidence type="ECO:0000313" key="1">
    <source>
        <dbReference type="EMBL" id="MFC4542522.1"/>
    </source>
</evidence>
<organism evidence="1 2">
    <name type="scientific">Halosolutus amylolyticus</name>
    <dbReference type="NCBI Taxonomy" id="2932267"/>
    <lineage>
        <taxon>Archaea</taxon>
        <taxon>Methanobacteriati</taxon>
        <taxon>Methanobacteriota</taxon>
        <taxon>Stenosarchaea group</taxon>
        <taxon>Halobacteria</taxon>
        <taxon>Halobacteriales</taxon>
        <taxon>Natrialbaceae</taxon>
        <taxon>Halosolutus</taxon>
    </lineage>
</organism>
<sequence>MVRTAVVHLLLFIAAVSVATLGAGVIVTETSEYAQSVDGEADRTVAEIDAEIAIVSDPAAGATYDEANGTVTLYVRNVGGDALEPGDAEVLVDGEYVAAPSTRVLDAEHDRWRVGSLLEVTAGATLGPGEHRGLVSIDGARDHLTFEHRIARWLSPAGQDGTSDDCTADQCTVYLDETTELVLEMETEGPQPGEEVTYASSNESVATVDPETGVTAQDGTDEITLSLDETGETTVTLDAGWDDDAIDIGVEETRN</sequence>
<dbReference type="EMBL" id="JBHSFA010000007">
    <property type="protein sequence ID" value="MFC4542522.1"/>
    <property type="molecule type" value="Genomic_DNA"/>
</dbReference>
<keyword evidence="1" id="KW-0969">Cilium</keyword>
<dbReference type="SUPFAM" id="SSF49373">
    <property type="entry name" value="Invasin/intimin cell-adhesion fragments"/>
    <property type="match status" value="1"/>
</dbReference>
<comment type="caution">
    <text evidence="1">The sequence shown here is derived from an EMBL/GenBank/DDBJ whole genome shotgun (WGS) entry which is preliminary data.</text>
</comment>
<name>A0ABD5PPM3_9EURY</name>
<evidence type="ECO:0000313" key="2">
    <source>
        <dbReference type="Proteomes" id="UP001595898"/>
    </source>
</evidence>
<dbReference type="InterPro" id="IPR008964">
    <property type="entry name" value="Invasin/intimin_cell_adhesion"/>
</dbReference>
<reference evidence="1 2" key="1">
    <citation type="journal article" date="2019" name="Int. J. Syst. Evol. Microbiol.">
        <title>The Global Catalogue of Microorganisms (GCM) 10K type strain sequencing project: providing services to taxonomists for standard genome sequencing and annotation.</title>
        <authorList>
            <consortium name="The Broad Institute Genomics Platform"/>
            <consortium name="The Broad Institute Genome Sequencing Center for Infectious Disease"/>
            <person name="Wu L."/>
            <person name="Ma J."/>
        </authorList>
    </citation>
    <scope>NUCLEOTIDE SEQUENCE [LARGE SCALE GENOMIC DNA]</scope>
    <source>
        <strain evidence="1 2">WLHS5</strain>
    </source>
</reference>
<keyword evidence="2" id="KW-1185">Reference proteome</keyword>
<dbReference type="Proteomes" id="UP001595898">
    <property type="component" value="Unassembled WGS sequence"/>
</dbReference>
<keyword evidence="1" id="KW-0966">Cell projection</keyword>